<evidence type="ECO:0000313" key="4">
    <source>
        <dbReference type="EMBL" id="ORV39485.1"/>
    </source>
</evidence>
<proteinExistence type="predicted"/>
<keyword evidence="2" id="KW-0472">Membrane</keyword>
<accession>A0A1X1T4M9</accession>
<sequence>MSLPPPPDSYGGQSPYGGQPQGGRQPQWGGQAQPGAGQGQFSGPPPWGPPPQQPQWGGPPPGPPPSQGGKGKWVLGGVILLLVVALAVTVTILVTGDGSNQNSPTPPGDGKASEFASANDTGPVNIITEDPTCDAWGRISREYSESTEGAGWATRDASVPASAWTPDQSAMYESVGASMENAADKVENLVKLTTHREMRELYQQFQAYSRAFTNGIPSYEPEDDDLAVVVDNLASGLAMICSATNYGSAQAVSPLVEGVPDPSNAPSLGDSSEGERFLNTPSSSCNDWNSTAKDFSSAVRPWRDIDANISAADWTPDQRRVIDETIPVMEANAVALVRLGGTSGNAVFEDFAYLAAQYRRGYAAALPDYTSADNYLSAASTYVVNAILWACKAAE</sequence>
<feature type="transmembrane region" description="Helical" evidence="2">
    <location>
        <begin position="73"/>
        <end position="94"/>
    </location>
</feature>
<feature type="compositionally biased region" description="Pro residues" evidence="1">
    <location>
        <begin position="43"/>
        <end position="66"/>
    </location>
</feature>
<gene>
    <name evidence="4" type="ORF">AWC01_12955</name>
    <name evidence="3" type="ORF">MDOR_17310</name>
</gene>
<dbReference type="Proteomes" id="UP000193564">
    <property type="component" value="Unassembled WGS sequence"/>
</dbReference>
<reference evidence="3" key="3">
    <citation type="submission" date="2020-02" db="EMBL/GenBank/DDBJ databases">
        <authorList>
            <person name="Matsumoto Y."/>
            <person name="Motooka D."/>
            <person name="Nakamura S."/>
        </authorList>
    </citation>
    <scope>NUCLEOTIDE SEQUENCE</scope>
    <source>
        <strain evidence="3">JCM 12405</strain>
    </source>
</reference>
<feature type="region of interest" description="Disordered" evidence="1">
    <location>
        <begin position="96"/>
        <end position="125"/>
    </location>
</feature>
<dbReference type="Proteomes" id="UP000467201">
    <property type="component" value="Chromosome"/>
</dbReference>
<keyword evidence="2" id="KW-1133">Transmembrane helix</keyword>
<feature type="region of interest" description="Disordered" evidence="1">
    <location>
        <begin position="260"/>
        <end position="283"/>
    </location>
</feature>
<evidence type="ECO:0000313" key="5">
    <source>
        <dbReference type="Proteomes" id="UP000193564"/>
    </source>
</evidence>
<evidence type="ECO:0000313" key="3">
    <source>
        <dbReference type="EMBL" id="BBZ07562.1"/>
    </source>
</evidence>
<feature type="region of interest" description="Disordered" evidence="1">
    <location>
        <begin position="1"/>
        <end position="70"/>
    </location>
</feature>
<protein>
    <submittedName>
        <fullName evidence="4">Uncharacterized protein</fullName>
    </submittedName>
</protein>
<dbReference type="OrthoDB" id="4656918at2"/>
<keyword evidence="5" id="KW-1185">Reference proteome</keyword>
<dbReference type="KEGG" id="mdr:MDOR_17310"/>
<evidence type="ECO:0000313" key="6">
    <source>
        <dbReference type="Proteomes" id="UP000467201"/>
    </source>
</evidence>
<dbReference type="STRING" id="126673.AWC01_12955"/>
<dbReference type="EMBL" id="LQOS01000033">
    <property type="protein sequence ID" value="ORV39485.1"/>
    <property type="molecule type" value="Genomic_DNA"/>
</dbReference>
<keyword evidence="2" id="KW-0812">Transmembrane</keyword>
<reference evidence="3 6" key="2">
    <citation type="journal article" date="2019" name="Emerg. Microbes Infect.">
        <title>Comprehensive subspecies identification of 175 nontuberculous mycobacteria species based on 7547 genomic profiles.</title>
        <authorList>
            <person name="Matsumoto Y."/>
            <person name="Kinjo T."/>
            <person name="Motooka D."/>
            <person name="Nabeya D."/>
            <person name="Jung N."/>
            <person name="Uechi K."/>
            <person name="Horii T."/>
            <person name="Iida T."/>
            <person name="Fujita J."/>
            <person name="Nakamura S."/>
        </authorList>
    </citation>
    <scope>NUCLEOTIDE SEQUENCE [LARGE SCALE GENOMIC DNA]</scope>
    <source>
        <strain evidence="3 6">JCM 12405</strain>
    </source>
</reference>
<feature type="compositionally biased region" description="Low complexity" evidence="1">
    <location>
        <begin position="9"/>
        <end position="42"/>
    </location>
</feature>
<reference evidence="4 5" key="1">
    <citation type="submission" date="2016-01" db="EMBL/GenBank/DDBJ databases">
        <title>The new phylogeny of the genus Mycobacterium.</title>
        <authorList>
            <person name="Tarcisio F."/>
            <person name="Conor M."/>
            <person name="Antonella G."/>
            <person name="Elisabetta G."/>
            <person name="Giulia F.S."/>
            <person name="Sara T."/>
            <person name="Anna F."/>
            <person name="Clotilde B."/>
            <person name="Roberto B."/>
            <person name="Veronica D.S."/>
            <person name="Fabio R."/>
            <person name="Monica P."/>
            <person name="Olivier J."/>
            <person name="Enrico T."/>
            <person name="Nicola S."/>
        </authorList>
    </citation>
    <scope>NUCLEOTIDE SEQUENCE [LARGE SCALE GENOMIC DNA]</scope>
    <source>
        <strain evidence="4 5">DSM 44339</strain>
    </source>
</reference>
<organism evidence="4 5">
    <name type="scientific">Mycolicibacterium doricum</name>
    <dbReference type="NCBI Taxonomy" id="126673"/>
    <lineage>
        <taxon>Bacteria</taxon>
        <taxon>Bacillati</taxon>
        <taxon>Actinomycetota</taxon>
        <taxon>Actinomycetes</taxon>
        <taxon>Mycobacteriales</taxon>
        <taxon>Mycobacteriaceae</taxon>
        <taxon>Mycolicibacterium</taxon>
    </lineage>
</organism>
<dbReference type="AlphaFoldDB" id="A0A1X1T4M9"/>
<dbReference type="EMBL" id="AP022605">
    <property type="protein sequence ID" value="BBZ07562.1"/>
    <property type="molecule type" value="Genomic_DNA"/>
</dbReference>
<evidence type="ECO:0000256" key="1">
    <source>
        <dbReference type="SAM" id="MobiDB-lite"/>
    </source>
</evidence>
<evidence type="ECO:0000256" key="2">
    <source>
        <dbReference type="SAM" id="Phobius"/>
    </source>
</evidence>
<name>A0A1X1T4M9_9MYCO</name>